<dbReference type="InterPro" id="IPR015410">
    <property type="entry name" value="DUF1985"/>
</dbReference>
<reference evidence="3 4" key="1">
    <citation type="journal article" date="2020" name="bioRxiv">
        <title>Sequence and annotation of 42 cannabis genomes reveals extensive copy number variation in cannabinoid synthesis and pathogen resistance genes.</title>
        <authorList>
            <person name="Mckernan K.J."/>
            <person name="Helbert Y."/>
            <person name="Kane L.T."/>
            <person name="Ebling H."/>
            <person name="Zhang L."/>
            <person name="Liu B."/>
            <person name="Eaton Z."/>
            <person name="Mclaughlin S."/>
            <person name="Kingan S."/>
            <person name="Baybayan P."/>
            <person name="Concepcion G."/>
            <person name="Jordan M."/>
            <person name="Riva A."/>
            <person name="Barbazuk W."/>
            <person name="Harkins T."/>
        </authorList>
    </citation>
    <scope>NUCLEOTIDE SEQUENCE [LARGE SCALE GENOMIC DNA]</scope>
    <source>
        <strain evidence="4">cv. Jamaican Lion 4</strain>
        <tissue evidence="3">Leaf</tissue>
    </source>
</reference>
<evidence type="ECO:0000256" key="1">
    <source>
        <dbReference type="SAM" id="MobiDB-lite"/>
    </source>
</evidence>
<accession>A0A7J6H4M7</accession>
<dbReference type="Pfam" id="PF09331">
    <property type="entry name" value="DUF1985"/>
    <property type="match status" value="1"/>
</dbReference>
<evidence type="ECO:0000313" key="3">
    <source>
        <dbReference type="EMBL" id="KAF4390045.1"/>
    </source>
</evidence>
<feature type="region of interest" description="Disordered" evidence="1">
    <location>
        <begin position="411"/>
        <end position="462"/>
    </location>
</feature>
<feature type="compositionally biased region" description="Basic and acidic residues" evidence="1">
    <location>
        <begin position="428"/>
        <end position="443"/>
    </location>
</feature>
<proteinExistence type="predicted"/>
<dbReference type="AlphaFoldDB" id="A0A7J6H4M7"/>
<feature type="region of interest" description="Disordered" evidence="1">
    <location>
        <begin position="1"/>
        <end position="61"/>
    </location>
</feature>
<feature type="compositionally biased region" description="Low complexity" evidence="1">
    <location>
        <begin position="1"/>
        <end position="14"/>
    </location>
</feature>
<dbReference type="EMBL" id="JAATIP010000030">
    <property type="protein sequence ID" value="KAF4390045.1"/>
    <property type="molecule type" value="Genomic_DNA"/>
</dbReference>
<organism evidence="3 4">
    <name type="scientific">Cannabis sativa</name>
    <name type="common">Hemp</name>
    <name type="synonym">Marijuana</name>
    <dbReference type="NCBI Taxonomy" id="3483"/>
    <lineage>
        <taxon>Eukaryota</taxon>
        <taxon>Viridiplantae</taxon>
        <taxon>Streptophyta</taxon>
        <taxon>Embryophyta</taxon>
        <taxon>Tracheophyta</taxon>
        <taxon>Spermatophyta</taxon>
        <taxon>Magnoliopsida</taxon>
        <taxon>eudicotyledons</taxon>
        <taxon>Gunneridae</taxon>
        <taxon>Pentapetalae</taxon>
        <taxon>rosids</taxon>
        <taxon>fabids</taxon>
        <taxon>Rosales</taxon>
        <taxon>Cannabaceae</taxon>
        <taxon>Cannabis</taxon>
    </lineage>
</organism>
<protein>
    <recommendedName>
        <fullName evidence="2">DUF1985 domain-containing protein</fullName>
    </recommendedName>
</protein>
<evidence type="ECO:0000313" key="4">
    <source>
        <dbReference type="Proteomes" id="UP000525078"/>
    </source>
</evidence>
<name>A0A7J6H4M7_CANSA</name>
<dbReference type="PANTHER" id="PTHR48449:SF1">
    <property type="entry name" value="DUF1985 DOMAIN-CONTAINING PROTEIN"/>
    <property type="match status" value="1"/>
</dbReference>
<dbReference type="PANTHER" id="PTHR48449">
    <property type="entry name" value="DUF1985 DOMAIN-CONTAINING PROTEIN"/>
    <property type="match status" value="1"/>
</dbReference>
<gene>
    <name evidence="3" type="ORF">F8388_002987</name>
</gene>
<comment type="caution">
    <text evidence="3">The sequence shown here is derived from an EMBL/GenBank/DDBJ whole genome shotgun (WGS) entry which is preliminary data.</text>
</comment>
<evidence type="ECO:0000259" key="2">
    <source>
        <dbReference type="Pfam" id="PF09331"/>
    </source>
</evidence>
<sequence length="669" mass="75524">MVKTRSSISPSASSKAMNPKNKSKETMSEGSDSGESELSSKRKRNNVGSKKGKHADRPLKKMKQVIEEDDVEYDSDDLEIGVPDSIKLCLGFSMIVQLIALLGTCFDCDDHDNQYWDQDPRNLYVAFYLGFLGVLFLEWEQYFKPESRVKGKMIFFPNTLENKVIANINAKLSPEQIRLFRKSCFGHLLDMKPILYQPQLIHNALLREVHQKNEKEMWFKFGCENFRFSLAEFAVITGLLCNGDNDMKKYAKRENAFVDKYFFEQQVTHGAVEQRFMFSEFKSDEYAVKMAILYLLTNGLICSPAVKKVSDELMNIVGLGEYDSFPWGKINDDDLVLTNEEEPVVEVEKAGDEMLVDNKCNVEEVLDVTNIENKNDGGSQPTFDIMCFITSQPGDEKGDDDKKEVVDDDHEMFKNGSNKLREDDNDGDDKGIGGDGVGAKEVKGGGNVGGSSGGVSAGESAVKEGKEVVSVNEKVADDEMIYEETKEFTGATEKLGDSQGTEDSITLSALEKINDIEETIAKGKVLHKEETNHYHQIFFLFTYRYERRNHYVHNSPRHSTKVVLITADMLPCTLSSYLALFVDFSLLLVVLLGKAEEDDEDVHVVEYSAEEKFCSCDIDLYNRREAILQIELKSLDFRMIAAPLMTLAVWVYFGFTVDGDEVAQIGNYY</sequence>
<feature type="compositionally biased region" description="Low complexity" evidence="1">
    <location>
        <begin position="28"/>
        <end position="37"/>
    </location>
</feature>
<feature type="domain" description="DUF1985" evidence="2">
    <location>
        <begin position="205"/>
        <end position="330"/>
    </location>
</feature>
<feature type="compositionally biased region" description="Basic residues" evidence="1">
    <location>
        <begin position="41"/>
        <end position="54"/>
    </location>
</feature>
<feature type="compositionally biased region" description="Gly residues" evidence="1">
    <location>
        <begin position="444"/>
        <end position="456"/>
    </location>
</feature>
<dbReference type="Proteomes" id="UP000525078">
    <property type="component" value="Unassembled WGS sequence"/>
</dbReference>